<dbReference type="PANTHER" id="PTHR15032:SF4">
    <property type="entry name" value="N-ACYL-PHOSPHATIDYLETHANOLAMINE-HYDROLYZING PHOSPHOLIPASE D"/>
    <property type="match status" value="1"/>
</dbReference>
<dbReference type="InterPro" id="IPR036866">
    <property type="entry name" value="RibonucZ/Hydroxyglut_hydro"/>
</dbReference>
<evidence type="ECO:0000313" key="3">
    <source>
        <dbReference type="Proteomes" id="UP000219338"/>
    </source>
</evidence>
<keyword evidence="3" id="KW-1185">Reference proteome</keyword>
<dbReference type="PANTHER" id="PTHR15032">
    <property type="entry name" value="N-ACYL-PHOSPHATIDYLETHANOLAMINE-HYDROLYZING PHOSPHOLIPASE D"/>
    <property type="match status" value="1"/>
</dbReference>
<dbReference type="Proteomes" id="UP000219338">
    <property type="component" value="Unassembled WGS sequence"/>
</dbReference>
<evidence type="ECO:0000313" key="2">
    <source>
        <dbReference type="EMBL" id="SJL16583.1"/>
    </source>
</evidence>
<accession>A0A284S6E9</accession>
<reference evidence="3" key="1">
    <citation type="journal article" date="2017" name="Nat. Ecol. Evol.">
        <title>Genome expansion and lineage-specific genetic innovations in the forest pathogenic fungi Armillaria.</title>
        <authorList>
            <person name="Sipos G."/>
            <person name="Prasanna A.N."/>
            <person name="Walter M.C."/>
            <person name="O'Connor E."/>
            <person name="Balint B."/>
            <person name="Krizsan K."/>
            <person name="Kiss B."/>
            <person name="Hess J."/>
            <person name="Varga T."/>
            <person name="Slot J."/>
            <person name="Riley R."/>
            <person name="Boka B."/>
            <person name="Rigling D."/>
            <person name="Barry K."/>
            <person name="Lee J."/>
            <person name="Mihaltcheva S."/>
            <person name="LaButti K."/>
            <person name="Lipzen A."/>
            <person name="Waldron R."/>
            <person name="Moloney N.M."/>
            <person name="Sperisen C."/>
            <person name="Kredics L."/>
            <person name="Vagvoelgyi C."/>
            <person name="Patrignani A."/>
            <person name="Fitzpatrick D."/>
            <person name="Nagy I."/>
            <person name="Doyle S."/>
            <person name="Anderson J.B."/>
            <person name="Grigoriev I.V."/>
            <person name="Gueldener U."/>
            <person name="Muensterkoetter M."/>
            <person name="Nagy L.G."/>
        </authorList>
    </citation>
    <scope>NUCLEOTIDE SEQUENCE [LARGE SCALE GENOMIC DNA]</scope>
    <source>
        <strain evidence="3">C18/9</strain>
    </source>
</reference>
<dbReference type="OrthoDB" id="332863at2759"/>
<protein>
    <recommendedName>
        <fullName evidence="1">Metallo-beta-lactamase domain-containing protein</fullName>
    </recommendedName>
</protein>
<dbReference type="GO" id="GO:0005737">
    <property type="term" value="C:cytoplasm"/>
    <property type="evidence" value="ECO:0007669"/>
    <property type="project" value="TreeGrafter"/>
</dbReference>
<organism evidence="2 3">
    <name type="scientific">Armillaria ostoyae</name>
    <name type="common">Armillaria root rot fungus</name>
    <dbReference type="NCBI Taxonomy" id="47428"/>
    <lineage>
        <taxon>Eukaryota</taxon>
        <taxon>Fungi</taxon>
        <taxon>Dikarya</taxon>
        <taxon>Basidiomycota</taxon>
        <taxon>Agaricomycotina</taxon>
        <taxon>Agaricomycetes</taxon>
        <taxon>Agaricomycetidae</taxon>
        <taxon>Agaricales</taxon>
        <taxon>Marasmiineae</taxon>
        <taxon>Physalacriaceae</taxon>
        <taxon>Armillaria</taxon>
    </lineage>
</organism>
<dbReference type="EMBL" id="FUEG01000036">
    <property type="protein sequence ID" value="SJL16583.1"/>
    <property type="molecule type" value="Genomic_DNA"/>
</dbReference>
<evidence type="ECO:0000259" key="1">
    <source>
        <dbReference type="Pfam" id="PF12706"/>
    </source>
</evidence>
<feature type="domain" description="Metallo-beta-lactamase" evidence="1">
    <location>
        <begin position="44"/>
        <end position="95"/>
    </location>
</feature>
<dbReference type="SUPFAM" id="SSF56281">
    <property type="entry name" value="Metallo-hydrolase/oxidoreductase"/>
    <property type="match status" value="1"/>
</dbReference>
<proteinExistence type="predicted"/>
<sequence>MYLCVALDRLGGGRAGNDSLGELGCLSLQDREAEEDRPVCPAFKDIEEKFGGFDVAMIPIMAYKLRWFMSTIHGAPEDSVRIFKDVGVKKAIAIHLDTDSDDEGHNGAAEEVEERKKICMADGDCLLSDVGETKFF</sequence>
<gene>
    <name evidence="2" type="ORF">ARMOST_20109</name>
</gene>
<dbReference type="Pfam" id="PF12706">
    <property type="entry name" value="Lactamase_B_2"/>
    <property type="match status" value="1"/>
</dbReference>
<name>A0A284S6E9_ARMOS</name>
<dbReference type="InterPro" id="IPR001279">
    <property type="entry name" value="Metallo-B-lactamas"/>
</dbReference>
<dbReference type="AlphaFoldDB" id="A0A284S6E9"/>
<dbReference type="Gene3D" id="3.60.15.10">
    <property type="entry name" value="Ribonuclease Z/Hydroxyacylglutathione hydrolase-like"/>
    <property type="match status" value="1"/>
</dbReference>